<gene>
    <name evidence="5" type="ORF">DP116_20820</name>
</gene>
<dbReference type="Gene3D" id="3.10.560.10">
    <property type="entry name" value="Outer membrane lipoprotein wza domain like"/>
    <property type="match status" value="3"/>
</dbReference>
<feature type="domain" description="Soluble ligand binding" evidence="4">
    <location>
        <begin position="432"/>
        <end position="485"/>
    </location>
</feature>
<proteinExistence type="predicted"/>
<evidence type="ECO:0000313" key="5">
    <source>
        <dbReference type="EMBL" id="NMG21755.1"/>
    </source>
</evidence>
<keyword evidence="6" id="KW-1185">Reference proteome</keyword>
<dbReference type="InterPro" id="IPR003715">
    <property type="entry name" value="Poly_export_N"/>
</dbReference>
<dbReference type="Pfam" id="PF02563">
    <property type="entry name" value="Poly_export"/>
    <property type="match status" value="1"/>
</dbReference>
<accession>A0ABX1PE46</accession>
<dbReference type="PANTHER" id="PTHR33619:SF3">
    <property type="entry name" value="POLYSACCHARIDE EXPORT PROTEIN GFCE-RELATED"/>
    <property type="match status" value="1"/>
</dbReference>
<evidence type="ECO:0000256" key="1">
    <source>
        <dbReference type="ARBA" id="ARBA00022729"/>
    </source>
</evidence>
<keyword evidence="1" id="KW-0732">Signal</keyword>
<evidence type="ECO:0000259" key="3">
    <source>
        <dbReference type="Pfam" id="PF02563"/>
    </source>
</evidence>
<evidence type="ECO:0000259" key="4">
    <source>
        <dbReference type="Pfam" id="PF10531"/>
    </source>
</evidence>
<dbReference type="RefSeq" id="WP_169156983.1">
    <property type="nucleotide sequence ID" value="NZ_CAWPJE010000185.1"/>
</dbReference>
<name>A0ABX1PE46_9CYAN</name>
<dbReference type="PANTHER" id="PTHR33619">
    <property type="entry name" value="POLYSACCHARIDE EXPORT PROTEIN GFCE-RELATED"/>
    <property type="match status" value="1"/>
</dbReference>
<sequence>MENTRLKFISQPFGGVVLLTAINFAFPLTSLAQNPTKQSTTQLNNYTSGQALPTGTQRNTKAPRQLVPSATQVKKNYTQGQTVPAATTPIDTKYTQRQAVPGGTQVNTNYTLGGGDRVRVSVFEVPEYSGEYQIPPGGGLNLPLIGSVSVLGLTTEEAAELITQKYSRFLKRPIITINLLSPRPINIFVAGEVTRAGAYSLNLQAGGGNAPSAQFPTLLSALTTAQGITQSADETRVELRRRIGQGPEQVSVVNLKEIRQTGRIRQDLTLRDGDTIYVPTATTIDLADARNLASSSYAADPTKPRTVALIGEVLRPGSYLVSEGASEGGNANNTTGAPSITGQPTLMRALQLAGGITPEADVRNVAIRRRTRTGNEQSIKVDLWKLLNSGDINQDVILQDGDTIVFPTATEVSRAEATQLATTTLAPSRIQVNVVGEVKAPGVKQVQPNTPLNQALLAAGGFNDARASRTTVDLVRLNPDGSVTKREVKVDIKQGINEQTNPILRNNDIVIVNRSGIAKTGDAVGAFFNPFGTVLGIFRSLFGF</sequence>
<protein>
    <submittedName>
        <fullName evidence="5">Polysaccharide export protein</fullName>
    </submittedName>
</protein>
<dbReference type="InterPro" id="IPR019554">
    <property type="entry name" value="Soluble_ligand-bd"/>
</dbReference>
<feature type="region of interest" description="Disordered" evidence="2">
    <location>
        <begin position="39"/>
        <end position="61"/>
    </location>
</feature>
<comment type="caution">
    <text evidence="5">The sequence shown here is derived from an EMBL/GenBank/DDBJ whole genome shotgun (WGS) entry which is preliminary data.</text>
</comment>
<organism evidence="5 6">
    <name type="scientific">Brasilonema bromeliae SPC951</name>
    <dbReference type="NCBI Taxonomy" id="385972"/>
    <lineage>
        <taxon>Bacteria</taxon>
        <taxon>Bacillati</taxon>
        <taxon>Cyanobacteriota</taxon>
        <taxon>Cyanophyceae</taxon>
        <taxon>Nostocales</taxon>
        <taxon>Scytonemataceae</taxon>
        <taxon>Brasilonema</taxon>
        <taxon>Bromeliae group (in: Brasilonema)</taxon>
    </lineage>
</organism>
<evidence type="ECO:0000313" key="6">
    <source>
        <dbReference type="Proteomes" id="UP000718564"/>
    </source>
</evidence>
<feature type="domain" description="Soluble ligand binding" evidence="4">
    <location>
        <begin position="345"/>
        <end position="380"/>
    </location>
</feature>
<dbReference type="InterPro" id="IPR049712">
    <property type="entry name" value="Poly_export"/>
</dbReference>
<dbReference type="Proteomes" id="UP000718564">
    <property type="component" value="Unassembled WGS sequence"/>
</dbReference>
<reference evidence="5 6" key="1">
    <citation type="submission" date="2018-06" db="EMBL/GenBank/DDBJ databases">
        <title>Comparative genomics of Brasilonema spp. strains.</title>
        <authorList>
            <person name="Alvarenga D.O."/>
            <person name="Fiore M.F."/>
            <person name="Varani A.M."/>
        </authorList>
    </citation>
    <scope>NUCLEOTIDE SEQUENCE [LARGE SCALE GENOMIC DNA]</scope>
    <source>
        <strain evidence="5 6">SPC951</strain>
    </source>
</reference>
<dbReference type="EMBL" id="QMEB01000190">
    <property type="protein sequence ID" value="NMG21755.1"/>
    <property type="molecule type" value="Genomic_DNA"/>
</dbReference>
<evidence type="ECO:0000256" key="2">
    <source>
        <dbReference type="SAM" id="MobiDB-lite"/>
    </source>
</evidence>
<feature type="domain" description="Polysaccharide export protein N-terminal" evidence="3">
    <location>
        <begin position="105"/>
        <end position="179"/>
    </location>
</feature>
<dbReference type="Pfam" id="PF10531">
    <property type="entry name" value="SLBB"/>
    <property type="match status" value="2"/>
</dbReference>
<dbReference type="Gene3D" id="3.30.1950.10">
    <property type="entry name" value="wza like domain"/>
    <property type="match status" value="1"/>
</dbReference>